<feature type="transmembrane region" description="Helical" evidence="1">
    <location>
        <begin position="152"/>
        <end position="174"/>
    </location>
</feature>
<dbReference type="Pfam" id="PF07331">
    <property type="entry name" value="TctB"/>
    <property type="match status" value="1"/>
</dbReference>
<evidence type="ECO:0000259" key="2">
    <source>
        <dbReference type="Pfam" id="PF07331"/>
    </source>
</evidence>
<dbReference type="RefSeq" id="WP_232499556.1">
    <property type="nucleotide sequence ID" value="NZ_BAAANH010000009.1"/>
</dbReference>
<dbReference type="InterPro" id="IPR009936">
    <property type="entry name" value="DUF1468"/>
</dbReference>
<protein>
    <recommendedName>
        <fullName evidence="2">DUF1468 domain-containing protein</fullName>
    </recommendedName>
</protein>
<dbReference type="Proteomes" id="UP001500506">
    <property type="component" value="Unassembled WGS sequence"/>
</dbReference>
<proteinExistence type="predicted"/>
<sequence>MESPRLQVAGIAFTAVLAAVGAAAVVGGLGYGAVDDAGLVGPGFMPIFAGGLMLIFALIDIMQRVRHTVVANRDAKLALDTSSFEALEHELEDETKLDVDIFGRSQRFRNRQLVAVIGILVVTLLLVNVLGFILAFGLMLVAIAVLVERRAWLSSVIVSVVALAAAYLIFGVFLRVPLPQGLLGIL</sequence>
<keyword evidence="1" id="KW-0812">Transmembrane</keyword>
<evidence type="ECO:0000313" key="3">
    <source>
        <dbReference type="EMBL" id="GAA1770862.1"/>
    </source>
</evidence>
<organism evidence="3 4">
    <name type="scientific">Agromyces humatus</name>
    <dbReference type="NCBI Taxonomy" id="279573"/>
    <lineage>
        <taxon>Bacteria</taxon>
        <taxon>Bacillati</taxon>
        <taxon>Actinomycetota</taxon>
        <taxon>Actinomycetes</taxon>
        <taxon>Micrococcales</taxon>
        <taxon>Microbacteriaceae</taxon>
        <taxon>Agromyces</taxon>
    </lineage>
</organism>
<gene>
    <name evidence="3" type="ORF">GCM10009747_35140</name>
</gene>
<keyword evidence="4" id="KW-1185">Reference proteome</keyword>
<reference evidence="3 4" key="1">
    <citation type="journal article" date="2019" name="Int. J. Syst. Evol. Microbiol.">
        <title>The Global Catalogue of Microorganisms (GCM) 10K type strain sequencing project: providing services to taxonomists for standard genome sequencing and annotation.</title>
        <authorList>
            <consortium name="The Broad Institute Genomics Platform"/>
            <consortium name="The Broad Institute Genome Sequencing Center for Infectious Disease"/>
            <person name="Wu L."/>
            <person name="Ma J."/>
        </authorList>
    </citation>
    <scope>NUCLEOTIDE SEQUENCE [LARGE SCALE GENOMIC DNA]</scope>
    <source>
        <strain evidence="3 4">JCM 14319</strain>
    </source>
</reference>
<feature type="transmembrane region" description="Helical" evidence="1">
    <location>
        <begin position="39"/>
        <end position="59"/>
    </location>
</feature>
<comment type="caution">
    <text evidence="3">The sequence shown here is derived from an EMBL/GenBank/DDBJ whole genome shotgun (WGS) entry which is preliminary data.</text>
</comment>
<keyword evidence="1" id="KW-0472">Membrane</keyword>
<keyword evidence="1" id="KW-1133">Transmembrane helix</keyword>
<name>A0ABN2L045_9MICO</name>
<evidence type="ECO:0000313" key="4">
    <source>
        <dbReference type="Proteomes" id="UP001500506"/>
    </source>
</evidence>
<accession>A0ABN2L045</accession>
<dbReference type="EMBL" id="BAAANH010000009">
    <property type="protein sequence ID" value="GAA1770862.1"/>
    <property type="molecule type" value="Genomic_DNA"/>
</dbReference>
<feature type="transmembrane region" description="Helical" evidence="1">
    <location>
        <begin position="113"/>
        <end position="146"/>
    </location>
</feature>
<evidence type="ECO:0000256" key="1">
    <source>
        <dbReference type="SAM" id="Phobius"/>
    </source>
</evidence>
<feature type="domain" description="DUF1468" evidence="2">
    <location>
        <begin position="9"/>
        <end position="179"/>
    </location>
</feature>